<feature type="signal peptide" evidence="1">
    <location>
        <begin position="1"/>
        <end position="24"/>
    </location>
</feature>
<evidence type="ECO:0000313" key="2">
    <source>
        <dbReference type="EMBL" id="MFD1662578.1"/>
    </source>
</evidence>
<dbReference type="PROSITE" id="PS51257">
    <property type="entry name" value="PROKAR_LIPOPROTEIN"/>
    <property type="match status" value="1"/>
</dbReference>
<protein>
    <submittedName>
        <fullName evidence="2">Uncharacterized protein</fullName>
    </submittedName>
</protein>
<evidence type="ECO:0000256" key="1">
    <source>
        <dbReference type="SAM" id="SignalP"/>
    </source>
</evidence>
<gene>
    <name evidence="2" type="ORF">ACFSL4_31505</name>
</gene>
<name>A0ABW4J262_9ACTN</name>
<keyword evidence="1" id="KW-0732">Signal</keyword>
<reference evidence="3" key="1">
    <citation type="journal article" date="2019" name="Int. J. Syst. Evol. Microbiol.">
        <title>The Global Catalogue of Microorganisms (GCM) 10K type strain sequencing project: providing services to taxonomists for standard genome sequencing and annotation.</title>
        <authorList>
            <consortium name="The Broad Institute Genomics Platform"/>
            <consortium name="The Broad Institute Genome Sequencing Center for Infectious Disease"/>
            <person name="Wu L."/>
            <person name="Ma J."/>
        </authorList>
    </citation>
    <scope>NUCLEOTIDE SEQUENCE [LARGE SCALE GENOMIC DNA]</scope>
    <source>
        <strain evidence="3">CGMCC 1.12470</strain>
    </source>
</reference>
<feature type="chain" id="PRO_5047108841" evidence="1">
    <location>
        <begin position="25"/>
        <end position="70"/>
    </location>
</feature>
<comment type="caution">
    <text evidence="2">The sequence shown here is derived from an EMBL/GenBank/DDBJ whole genome shotgun (WGS) entry which is preliminary data.</text>
</comment>
<sequence length="70" mass="7242">MRRPRRLRAALPAVALLVGLTAGCARDHHGAATTSPSPTPSGLVDLQKKVAAAESALAAADRDAAREDDR</sequence>
<dbReference type="EMBL" id="JBHUDX010000098">
    <property type="protein sequence ID" value="MFD1662578.1"/>
    <property type="molecule type" value="Genomic_DNA"/>
</dbReference>
<evidence type="ECO:0000313" key="3">
    <source>
        <dbReference type="Proteomes" id="UP001597261"/>
    </source>
</evidence>
<keyword evidence="3" id="KW-1185">Reference proteome</keyword>
<dbReference type="RefSeq" id="WP_381090470.1">
    <property type="nucleotide sequence ID" value="NZ_JBHUDX010000098.1"/>
</dbReference>
<proteinExistence type="predicted"/>
<organism evidence="2 3">
    <name type="scientific">Streptomyces caeni</name>
    <dbReference type="NCBI Taxonomy" id="2307231"/>
    <lineage>
        <taxon>Bacteria</taxon>
        <taxon>Bacillati</taxon>
        <taxon>Actinomycetota</taxon>
        <taxon>Actinomycetes</taxon>
        <taxon>Kitasatosporales</taxon>
        <taxon>Streptomycetaceae</taxon>
        <taxon>Streptomyces</taxon>
    </lineage>
</organism>
<accession>A0ABW4J262</accession>
<dbReference type="Proteomes" id="UP001597261">
    <property type="component" value="Unassembled WGS sequence"/>
</dbReference>